<dbReference type="Pfam" id="PF01590">
    <property type="entry name" value="GAF"/>
    <property type="match status" value="1"/>
</dbReference>
<evidence type="ECO:0000256" key="4">
    <source>
        <dbReference type="ARBA" id="ARBA00022777"/>
    </source>
</evidence>
<dbReference type="Proteomes" id="UP000595095">
    <property type="component" value="Chromosome"/>
</dbReference>
<dbReference type="InterPro" id="IPR036097">
    <property type="entry name" value="HisK_dim/P_sf"/>
</dbReference>
<dbReference type="Pfam" id="PF00512">
    <property type="entry name" value="HisKA"/>
    <property type="match status" value="1"/>
</dbReference>
<evidence type="ECO:0000256" key="3">
    <source>
        <dbReference type="ARBA" id="ARBA00022679"/>
    </source>
</evidence>
<evidence type="ECO:0000259" key="6">
    <source>
        <dbReference type="PROSITE" id="PS50110"/>
    </source>
</evidence>
<proteinExistence type="predicted"/>
<dbReference type="Gene3D" id="3.30.450.40">
    <property type="match status" value="1"/>
</dbReference>
<dbReference type="CDD" id="cd00082">
    <property type="entry name" value="HisKA"/>
    <property type="match status" value="1"/>
</dbReference>
<keyword evidence="3" id="KW-0808">Transferase</keyword>
<sequence length="529" mass="59285">MQMPSPPINESQRLAELLSYEILDSDSEDVFDQLTALASQICGTPIALISLIDQDRQWFKSRIGLDAQQTHRNVAFCAHAILEDHVFEVHDALQDPRFFDNPLVTGHPNIRFYAGTPLVSPRGFALGTLCTLDDKPRVLNEEQRKALSTLGAAVIAQMELRRNSRELQRALQYKEHYLSYLSHEVRTPLNAISMFSRQLRQQTAQHNLPESFDNALQHIQTSGHRLLDIVDSVLNVAHDSEKSLQPLPRSIRSKDYLTSLFSMLQMVNSQLKLGWALATSAPQTMTLDDTKISQIISTLVNHVALHLPARSQLICQVQFAATQLQFTFKSTQPLVTPLEQEFLNTHQICFDEQFYISENFQDLSISKNLINLLGGQIEVEDLHQFRLSLPLGQCPPNTSSEASEDLHIKPDVRLLIVEDNEINQIVISSLMDELNVAHALVATGEEAVDAVSHDPFDLIIMDIGLPGISGLRATEIIKQQNPRLPVVALTADAVTNRETMLLSGLDAILTKPIALNQLIRMLNYYLAES</sequence>
<gene>
    <name evidence="7" type="ORF">IT774_03740</name>
</gene>
<dbReference type="PANTHER" id="PTHR43102:SF2">
    <property type="entry name" value="GAF DOMAIN-CONTAINING PROTEIN"/>
    <property type="match status" value="1"/>
</dbReference>
<dbReference type="Gene3D" id="3.40.50.2300">
    <property type="match status" value="1"/>
</dbReference>
<dbReference type="EC" id="2.7.13.3" evidence="2"/>
<dbReference type="SMART" id="SM00448">
    <property type="entry name" value="REC"/>
    <property type="match status" value="1"/>
</dbReference>
<name>A0A7S9HDV5_9ALTE</name>
<organism evidence="7 8">
    <name type="scientific">Salinimonas marina</name>
    <dbReference type="NCBI Taxonomy" id="2785918"/>
    <lineage>
        <taxon>Bacteria</taxon>
        <taxon>Pseudomonadati</taxon>
        <taxon>Pseudomonadota</taxon>
        <taxon>Gammaproteobacteria</taxon>
        <taxon>Alteromonadales</taxon>
        <taxon>Alteromonadaceae</taxon>
        <taxon>Alteromonas/Salinimonas group</taxon>
        <taxon>Salinimonas</taxon>
    </lineage>
</organism>
<accession>A0A7S9HDV5</accession>
<dbReference type="InterPro" id="IPR003661">
    <property type="entry name" value="HisK_dim/P_dom"/>
</dbReference>
<reference evidence="7 8" key="1">
    <citation type="submission" date="2020-11" db="EMBL/GenBank/DDBJ databases">
        <title>Complete genome sequence for Salinimonas sp. strain G2-b.</title>
        <authorList>
            <person name="Park S.-J."/>
        </authorList>
    </citation>
    <scope>NUCLEOTIDE SEQUENCE [LARGE SCALE GENOMIC DNA]</scope>
    <source>
        <strain evidence="7 8">G2-b</strain>
    </source>
</reference>
<dbReference type="InterPro" id="IPR011006">
    <property type="entry name" value="CheY-like_superfamily"/>
</dbReference>
<feature type="modified residue" description="4-aspartylphosphate" evidence="5">
    <location>
        <position position="462"/>
    </location>
</feature>
<dbReference type="SUPFAM" id="SSF55781">
    <property type="entry name" value="GAF domain-like"/>
    <property type="match status" value="1"/>
</dbReference>
<dbReference type="CDD" id="cd17546">
    <property type="entry name" value="REC_hyHK_CKI1_RcsC-like"/>
    <property type="match status" value="1"/>
</dbReference>
<feature type="domain" description="Response regulatory" evidence="6">
    <location>
        <begin position="413"/>
        <end position="526"/>
    </location>
</feature>
<dbReference type="GO" id="GO:0000155">
    <property type="term" value="F:phosphorelay sensor kinase activity"/>
    <property type="evidence" value="ECO:0007669"/>
    <property type="project" value="InterPro"/>
</dbReference>
<dbReference type="InterPro" id="IPR001789">
    <property type="entry name" value="Sig_transdc_resp-reg_receiver"/>
</dbReference>
<evidence type="ECO:0000256" key="1">
    <source>
        <dbReference type="ARBA" id="ARBA00000085"/>
    </source>
</evidence>
<dbReference type="Gene3D" id="1.10.287.130">
    <property type="match status" value="1"/>
</dbReference>
<dbReference type="SMART" id="SM00065">
    <property type="entry name" value="GAF"/>
    <property type="match status" value="1"/>
</dbReference>
<dbReference type="PANTHER" id="PTHR43102">
    <property type="entry name" value="SLR1143 PROTEIN"/>
    <property type="match status" value="1"/>
</dbReference>
<dbReference type="Pfam" id="PF00072">
    <property type="entry name" value="Response_reg"/>
    <property type="match status" value="1"/>
</dbReference>
<dbReference type="InterPro" id="IPR003018">
    <property type="entry name" value="GAF"/>
</dbReference>
<dbReference type="PROSITE" id="PS50110">
    <property type="entry name" value="RESPONSE_REGULATORY"/>
    <property type="match status" value="1"/>
</dbReference>
<evidence type="ECO:0000313" key="7">
    <source>
        <dbReference type="EMBL" id="QPG06322.1"/>
    </source>
</evidence>
<dbReference type="EMBL" id="CP064795">
    <property type="protein sequence ID" value="QPG06322.1"/>
    <property type="molecule type" value="Genomic_DNA"/>
</dbReference>
<dbReference type="SUPFAM" id="SSF52172">
    <property type="entry name" value="CheY-like"/>
    <property type="match status" value="1"/>
</dbReference>
<dbReference type="SUPFAM" id="SSF47384">
    <property type="entry name" value="Homodimeric domain of signal transducing histidine kinase"/>
    <property type="match status" value="1"/>
</dbReference>
<dbReference type="InterPro" id="IPR029016">
    <property type="entry name" value="GAF-like_dom_sf"/>
</dbReference>
<evidence type="ECO:0000313" key="8">
    <source>
        <dbReference type="Proteomes" id="UP000595095"/>
    </source>
</evidence>
<dbReference type="AlphaFoldDB" id="A0A7S9HDV5"/>
<evidence type="ECO:0000256" key="5">
    <source>
        <dbReference type="PROSITE-ProRule" id="PRU00169"/>
    </source>
</evidence>
<keyword evidence="5" id="KW-0597">Phosphoprotein</keyword>
<dbReference type="KEGG" id="smaa:IT774_03740"/>
<comment type="catalytic activity">
    <reaction evidence="1">
        <text>ATP + protein L-histidine = ADP + protein N-phospho-L-histidine.</text>
        <dbReference type="EC" id="2.7.13.3"/>
    </reaction>
</comment>
<dbReference type="SMART" id="SM00388">
    <property type="entry name" value="HisKA"/>
    <property type="match status" value="1"/>
</dbReference>
<evidence type="ECO:0000256" key="2">
    <source>
        <dbReference type="ARBA" id="ARBA00012438"/>
    </source>
</evidence>
<protein>
    <recommendedName>
        <fullName evidence="2">histidine kinase</fullName>
        <ecNumber evidence="2">2.7.13.3</ecNumber>
    </recommendedName>
</protein>
<keyword evidence="4" id="KW-0418">Kinase</keyword>
<keyword evidence="8" id="KW-1185">Reference proteome</keyword>